<name>B2RGN1_PORG3</name>
<dbReference type="EMBL" id="AP009380">
    <property type="protein sequence ID" value="BAG32526.1"/>
    <property type="molecule type" value="Genomic_DNA"/>
</dbReference>
<reference evidence="1 2" key="1">
    <citation type="journal article" date="2008" name="DNA Res.">
        <title>Determination of the genome sequence of Porphyromonas gingivalis strain ATCC 33277 and genomic comparison with strain W83 revealed extensive genome rearrangements in P. gingivalis.</title>
        <authorList>
            <person name="Naito M."/>
            <person name="Hirakawa H."/>
            <person name="Yamashita A."/>
            <person name="Ohara N."/>
            <person name="Shoji M."/>
            <person name="Yukitake H."/>
            <person name="Nakayama K."/>
            <person name="Toh H."/>
            <person name="Yoshimura F."/>
            <person name="Kuhara S."/>
            <person name="Hattori M."/>
            <person name="Hayashi T."/>
            <person name="Nakayama K."/>
        </authorList>
    </citation>
    <scope>NUCLEOTIDE SEQUENCE [LARGE SCALE GENOMIC DNA]</scope>
    <source>
        <strain evidence="2">ATCC 33277 / DSM 20709 / CIP 103683 / JCM 12257 / NCTC 11834 / 2561</strain>
    </source>
</reference>
<dbReference type="AlphaFoldDB" id="B2RGN1"/>
<proteinExistence type="predicted"/>
<evidence type="ECO:0000313" key="1">
    <source>
        <dbReference type="EMBL" id="BAG32526.1"/>
    </source>
</evidence>
<dbReference type="HOGENOM" id="CLU_3102129_0_0_10"/>
<evidence type="ECO:0000313" key="2">
    <source>
        <dbReference type="Proteomes" id="UP000008842"/>
    </source>
</evidence>
<dbReference type="KEGG" id="pgn:PGN_0007"/>
<sequence length="51" mass="5742">MLRIVIDPGVKKPAAYTAELPLLYKTDRKPSRTFGLVRLLFLLDLNQGPSD</sequence>
<gene>
    <name evidence="1" type="ordered locus">PGN_0007</name>
</gene>
<dbReference type="Proteomes" id="UP000008842">
    <property type="component" value="Chromosome"/>
</dbReference>
<protein>
    <submittedName>
        <fullName evidence="1">Uncharacterized protein</fullName>
    </submittedName>
</protein>
<organism evidence="1 2">
    <name type="scientific">Porphyromonas gingivalis (strain ATCC 33277 / DSM 20709 / CIP 103683 / JCM 12257 / NCTC 11834 / 2561)</name>
    <dbReference type="NCBI Taxonomy" id="431947"/>
    <lineage>
        <taxon>Bacteria</taxon>
        <taxon>Pseudomonadati</taxon>
        <taxon>Bacteroidota</taxon>
        <taxon>Bacteroidia</taxon>
        <taxon>Bacteroidales</taxon>
        <taxon>Porphyromonadaceae</taxon>
        <taxon>Porphyromonas</taxon>
    </lineage>
</organism>
<accession>B2RGN1</accession>